<dbReference type="AlphaFoldDB" id="A0A2G8RWL6"/>
<reference evidence="1 2" key="1">
    <citation type="journal article" date="2015" name="Sci. Rep.">
        <title>Chromosome-level genome map provides insights into diverse defense mechanisms in the medicinal fungus Ganoderma sinense.</title>
        <authorList>
            <person name="Zhu Y."/>
            <person name="Xu J."/>
            <person name="Sun C."/>
            <person name="Zhou S."/>
            <person name="Xu H."/>
            <person name="Nelson D.R."/>
            <person name="Qian J."/>
            <person name="Song J."/>
            <person name="Luo H."/>
            <person name="Xiang L."/>
            <person name="Li Y."/>
            <person name="Xu Z."/>
            <person name="Ji A."/>
            <person name="Wang L."/>
            <person name="Lu S."/>
            <person name="Hayward A."/>
            <person name="Sun W."/>
            <person name="Li X."/>
            <person name="Schwartz D.C."/>
            <person name="Wang Y."/>
            <person name="Chen S."/>
        </authorList>
    </citation>
    <scope>NUCLEOTIDE SEQUENCE [LARGE SCALE GENOMIC DNA]</scope>
    <source>
        <strain evidence="1 2">ZZ0214-1</strain>
    </source>
</reference>
<keyword evidence="2" id="KW-1185">Reference proteome</keyword>
<dbReference type="Proteomes" id="UP000230002">
    <property type="component" value="Unassembled WGS sequence"/>
</dbReference>
<proteinExistence type="predicted"/>
<comment type="caution">
    <text evidence="1">The sequence shown here is derived from an EMBL/GenBank/DDBJ whole genome shotgun (WGS) entry which is preliminary data.</text>
</comment>
<organism evidence="1 2">
    <name type="scientific">Ganoderma sinense ZZ0214-1</name>
    <dbReference type="NCBI Taxonomy" id="1077348"/>
    <lineage>
        <taxon>Eukaryota</taxon>
        <taxon>Fungi</taxon>
        <taxon>Dikarya</taxon>
        <taxon>Basidiomycota</taxon>
        <taxon>Agaricomycotina</taxon>
        <taxon>Agaricomycetes</taxon>
        <taxon>Polyporales</taxon>
        <taxon>Polyporaceae</taxon>
        <taxon>Ganoderma</taxon>
    </lineage>
</organism>
<evidence type="ECO:0000313" key="1">
    <source>
        <dbReference type="EMBL" id="PIL25708.1"/>
    </source>
</evidence>
<dbReference type="EMBL" id="AYKW01000045">
    <property type="protein sequence ID" value="PIL25708.1"/>
    <property type="molecule type" value="Genomic_DNA"/>
</dbReference>
<gene>
    <name evidence="1" type="ORF">GSI_11458</name>
</gene>
<protein>
    <submittedName>
        <fullName evidence="1">Uncharacterized protein</fullName>
    </submittedName>
</protein>
<name>A0A2G8RWL6_9APHY</name>
<evidence type="ECO:0000313" key="2">
    <source>
        <dbReference type="Proteomes" id="UP000230002"/>
    </source>
</evidence>
<dbReference type="OrthoDB" id="2764827at2759"/>
<accession>A0A2G8RWL6</accession>
<sequence>MSVPTVFENLGAALAQCTCLQHLLVGFVHRDFLGNDPAYRPENFVHLLANLPPTLRTVVFRVRVLRWRSWLAFLEGAMLGFTAADILLAPSPSPGGGGPRFPELERVELRVVEHSVAERDVAPSGRASYLRPPSRYHWPEKDDPRCCRGSMLRGCCGSSTRWRTFGSDG</sequence>